<dbReference type="Proteomes" id="UP000255326">
    <property type="component" value="Unassembled WGS sequence"/>
</dbReference>
<accession>A0A370GIK4</accession>
<keyword evidence="2" id="KW-1185">Reference proteome</keyword>
<name>A0A370GIK4_9BACI</name>
<sequence>MKKKDDFHNFFPKSFEKMTESEIIDDIRAIVFKGNLDNISRTEYYQKFYFLHPEIRWSFLASMVSRNAGWNMCDLMSTCFLQGISQEIRERLFLTYERANWLIFHDAFPQLLIYQYSTVSRKPMFHLLKNFMVSDFMIKEWQTFWHGSDSDRLTKALIINEQNLIQKPIISHPVYKKRVFKTILFHFQEYFHFSCVVFPTLIGNLYGAAVSKFTKLDERIELGKRLDYILFHPDLYPRFLDFSMKVEHTGSRYDYEKGFKHRLSRTTPFLRTVYPVVEHHIREQADWSFEGSWKEKWFYPAQLKEGIHLTDWFLHKQFQQKRILTIKNCLTANKES</sequence>
<dbReference type="InterPro" id="IPR019658">
    <property type="entry name" value="DUF2515"/>
</dbReference>
<comment type="caution">
    <text evidence="1">The sequence shown here is derived from an EMBL/GenBank/DDBJ whole genome shotgun (WGS) entry which is preliminary data.</text>
</comment>
<protein>
    <submittedName>
        <fullName evidence="1">Uncharacterized protein DUF2515</fullName>
    </submittedName>
</protein>
<dbReference type="Pfam" id="PF10720">
    <property type="entry name" value="DUF2515"/>
    <property type="match status" value="1"/>
</dbReference>
<dbReference type="EMBL" id="QQAY01000004">
    <property type="protein sequence ID" value="RDI43029.1"/>
    <property type="molecule type" value="Genomic_DNA"/>
</dbReference>
<evidence type="ECO:0000313" key="1">
    <source>
        <dbReference type="EMBL" id="RDI43029.1"/>
    </source>
</evidence>
<evidence type="ECO:0000313" key="2">
    <source>
        <dbReference type="Proteomes" id="UP000255326"/>
    </source>
</evidence>
<organism evidence="1 2">
    <name type="scientific">Falsibacillus pallidus</name>
    <dbReference type="NCBI Taxonomy" id="493781"/>
    <lineage>
        <taxon>Bacteria</taxon>
        <taxon>Bacillati</taxon>
        <taxon>Bacillota</taxon>
        <taxon>Bacilli</taxon>
        <taxon>Bacillales</taxon>
        <taxon>Bacillaceae</taxon>
        <taxon>Falsibacillus</taxon>
    </lineage>
</organism>
<dbReference type="AlphaFoldDB" id="A0A370GIK4"/>
<gene>
    <name evidence="1" type="ORF">DFR59_10479</name>
</gene>
<reference evidence="1 2" key="1">
    <citation type="submission" date="2018-07" db="EMBL/GenBank/DDBJ databases">
        <title>Genomic Encyclopedia of Type Strains, Phase IV (KMG-IV): sequencing the most valuable type-strain genomes for metagenomic binning, comparative biology and taxonomic classification.</title>
        <authorList>
            <person name="Goeker M."/>
        </authorList>
    </citation>
    <scope>NUCLEOTIDE SEQUENCE [LARGE SCALE GENOMIC DNA]</scope>
    <source>
        <strain evidence="1 2">DSM 25281</strain>
    </source>
</reference>
<proteinExistence type="predicted"/>